<dbReference type="PANTHER" id="PTHR43586:SF15">
    <property type="entry name" value="BLR3095 PROTEIN"/>
    <property type="match status" value="1"/>
</dbReference>
<evidence type="ECO:0000313" key="3">
    <source>
        <dbReference type="EMBL" id="QVL32059.1"/>
    </source>
</evidence>
<dbReference type="SUPFAM" id="SSF53383">
    <property type="entry name" value="PLP-dependent transferases"/>
    <property type="match status" value="1"/>
</dbReference>
<keyword evidence="4" id="KW-1185">Reference proteome</keyword>
<evidence type="ECO:0000313" key="4">
    <source>
        <dbReference type="Proteomes" id="UP000676194"/>
    </source>
</evidence>
<organism evidence="3 4">
    <name type="scientific">Telmatocola sphagniphila</name>
    <dbReference type="NCBI Taxonomy" id="1123043"/>
    <lineage>
        <taxon>Bacteria</taxon>
        <taxon>Pseudomonadati</taxon>
        <taxon>Planctomycetota</taxon>
        <taxon>Planctomycetia</taxon>
        <taxon>Gemmatales</taxon>
        <taxon>Gemmataceae</taxon>
    </lineage>
</organism>
<dbReference type="GO" id="GO:0008483">
    <property type="term" value="F:transaminase activity"/>
    <property type="evidence" value="ECO:0007669"/>
    <property type="project" value="UniProtKB-KW"/>
</dbReference>
<dbReference type="Gene3D" id="3.40.640.10">
    <property type="entry name" value="Type I PLP-dependent aspartate aminotransferase-like (Major domain)"/>
    <property type="match status" value="1"/>
</dbReference>
<dbReference type="Pfam" id="PF00266">
    <property type="entry name" value="Aminotran_5"/>
    <property type="match status" value="1"/>
</dbReference>
<dbReference type="InterPro" id="IPR000192">
    <property type="entry name" value="Aminotrans_V_dom"/>
</dbReference>
<reference evidence="3" key="1">
    <citation type="submission" date="2021-05" db="EMBL/GenBank/DDBJ databases">
        <title>Complete genome sequence of the cellulolytic planctomycete Telmatocola sphagniphila SP2T and characterization of the first cellulase from planctomycetes.</title>
        <authorList>
            <person name="Rakitin A.L."/>
            <person name="Beletsky A.V."/>
            <person name="Naumoff D.G."/>
            <person name="Kulichevskaya I.S."/>
            <person name="Mardanov A.V."/>
            <person name="Ravin N.V."/>
            <person name="Dedysh S.N."/>
        </authorList>
    </citation>
    <scope>NUCLEOTIDE SEQUENCE</scope>
    <source>
        <strain evidence="3">SP2T</strain>
    </source>
</reference>
<dbReference type="InterPro" id="IPR015421">
    <property type="entry name" value="PyrdxlP-dep_Trfase_major"/>
</dbReference>
<sequence>MTFEEWRQQMPVTQLWAYFDHAAVAPLPAPAARVIQFYAESYQANGIAVIQDWVDRIREVRRLAGKLVNADPHDLAFVPSTTMGISIVAEGYPFQPGENIVSVADEYPSNQYPWMNLRDRGVEFRAVPTVQGRVDLDALFGAVNDKTRLLTISSVEYATGFRNDLAKIGEFCQLRNIFFFVDTIQSLGVSPLDVQQLPLDAFAADGHKWLLGPEGAGLLYLKRKWIENFRPIGVGWNSVVDNLNFGKIDFRLKPHVGRWEGGTTNMVGLTALGESIRLLLDVGIVKIEQKLESLTDRLCEALTGIGWSIYSSRQPGEKSAIVSISKDGVDPLELQKRCRDAGVIVNVRGGRLRISAHGYNTWSEMEVLLEILRKY</sequence>
<keyword evidence="3" id="KW-0808">Transferase</keyword>
<evidence type="ECO:0000259" key="2">
    <source>
        <dbReference type="Pfam" id="PF00266"/>
    </source>
</evidence>
<keyword evidence="3" id="KW-0032">Aminotransferase</keyword>
<dbReference type="AlphaFoldDB" id="A0A8E6ET71"/>
<feature type="domain" description="Aminotransferase class V" evidence="2">
    <location>
        <begin position="18"/>
        <end position="349"/>
    </location>
</feature>
<dbReference type="Proteomes" id="UP000676194">
    <property type="component" value="Chromosome"/>
</dbReference>
<keyword evidence="1" id="KW-0663">Pyridoxal phosphate</keyword>
<name>A0A8E6ET71_9BACT</name>
<evidence type="ECO:0000256" key="1">
    <source>
        <dbReference type="ARBA" id="ARBA00022898"/>
    </source>
</evidence>
<dbReference type="InterPro" id="IPR015424">
    <property type="entry name" value="PyrdxlP-dep_Trfase"/>
</dbReference>
<dbReference type="RefSeq" id="WP_213496657.1">
    <property type="nucleotide sequence ID" value="NZ_CP074694.1"/>
</dbReference>
<proteinExistence type="predicted"/>
<dbReference type="EMBL" id="CP074694">
    <property type="protein sequence ID" value="QVL32059.1"/>
    <property type="molecule type" value="Genomic_DNA"/>
</dbReference>
<dbReference type="PANTHER" id="PTHR43586">
    <property type="entry name" value="CYSTEINE DESULFURASE"/>
    <property type="match status" value="1"/>
</dbReference>
<dbReference type="InterPro" id="IPR015422">
    <property type="entry name" value="PyrdxlP-dep_Trfase_small"/>
</dbReference>
<protein>
    <submittedName>
        <fullName evidence="3">Aminotransferase class V-fold PLP-dependent enzyme</fullName>
    </submittedName>
</protein>
<dbReference type="Gene3D" id="3.90.1150.10">
    <property type="entry name" value="Aspartate Aminotransferase, domain 1"/>
    <property type="match status" value="1"/>
</dbReference>
<dbReference type="KEGG" id="tsph:KIH39_25020"/>
<accession>A0A8E6ET71</accession>
<gene>
    <name evidence="3" type="ORF">KIH39_25020</name>
</gene>